<accession>A0A518C0A1</accession>
<gene>
    <name evidence="3" type="ORF">Pan265_25150</name>
</gene>
<proteinExistence type="predicted"/>
<evidence type="ECO:0000256" key="1">
    <source>
        <dbReference type="SAM" id="SignalP"/>
    </source>
</evidence>
<keyword evidence="4" id="KW-1185">Reference proteome</keyword>
<dbReference type="NCBIfam" id="TIGR02595">
    <property type="entry name" value="PEP_CTERM"/>
    <property type="match status" value="1"/>
</dbReference>
<dbReference type="KEGG" id="mcad:Pan265_25150"/>
<dbReference type="InterPro" id="IPR013424">
    <property type="entry name" value="Ice-binding_C"/>
</dbReference>
<evidence type="ECO:0000313" key="4">
    <source>
        <dbReference type="Proteomes" id="UP000320386"/>
    </source>
</evidence>
<feature type="chain" id="PRO_5022074728" description="Ice-binding protein C-terminal domain-containing protein" evidence="1">
    <location>
        <begin position="27"/>
        <end position="201"/>
    </location>
</feature>
<dbReference type="Gene3D" id="2.60.120.260">
    <property type="entry name" value="Galactose-binding domain-like"/>
    <property type="match status" value="1"/>
</dbReference>
<keyword evidence="1" id="KW-0732">Signal</keyword>
<sequence precursor="true">MIVDSMMRTCCTFTAASLLATTAATAQVGPGQPFIADDFESGLGSWGTEGGTAAVSITADAFNGAGALEVDYAADFDGARIDIPLDPSNIFAEMNLGFVYKAAVDSASALPGLRALVVEFSPSGLTFHNGDFLFASDTWQASPLQTINLARPDADALALIIQGHTNKPGSFIVDDLTLSNVPEPASAALLGLAGLIATRRR</sequence>
<dbReference type="AlphaFoldDB" id="A0A518C0A1"/>
<reference evidence="3 4" key="1">
    <citation type="submission" date="2019-02" db="EMBL/GenBank/DDBJ databases">
        <title>Deep-cultivation of Planctomycetes and their phenomic and genomic characterization uncovers novel biology.</title>
        <authorList>
            <person name="Wiegand S."/>
            <person name="Jogler M."/>
            <person name="Boedeker C."/>
            <person name="Pinto D."/>
            <person name="Vollmers J."/>
            <person name="Rivas-Marin E."/>
            <person name="Kohn T."/>
            <person name="Peeters S.H."/>
            <person name="Heuer A."/>
            <person name="Rast P."/>
            <person name="Oberbeckmann S."/>
            <person name="Bunk B."/>
            <person name="Jeske O."/>
            <person name="Meyerdierks A."/>
            <person name="Storesund J.E."/>
            <person name="Kallscheuer N."/>
            <person name="Luecker S."/>
            <person name="Lage O.M."/>
            <person name="Pohl T."/>
            <person name="Merkel B.J."/>
            <person name="Hornburger P."/>
            <person name="Mueller R.-W."/>
            <person name="Bruemmer F."/>
            <person name="Labrenz M."/>
            <person name="Spormann A.M."/>
            <person name="Op den Camp H."/>
            <person name="Overmann J."/>
            <person name="Amann R."/>
            <person name="Jetten M.S.M."/>
            <person name="Mascher T."/>
            <person name="Medema M.H."/>
            <person name="Devos D.P."/>
            <person name="Kaster A.-K."/>
            <person name="Ovreas L."/>
            <person name="Rohde M."/>
            <person name="Galperin M.Y."/>
            <person name="Jogler C."/>
        </authorList>
    </citation>
    <scope>NUCLEOTIDE SEQUENCE [LARGE SCALE GENOMIC DNA]</scope>
    <source>
        <strain evidence="3 4">Pan265</strain>
    </source>
</reference>
<dbReference type="Pfam" id="PF07589">
    <property type="entry name" value="PEP-CTERM"/>
    <property type="match status" value="1"/>
</dbReference>
<dbReference type="EMBL" id="CP036280">
    <property type="protein sequence ID" value="QDU72643.1"/>
    <property type="molecule type" value="Genomic_DNA"/>
</dbReference>
<dbReference type="Proteomes" id="UP000320386">
    <property type="component" value="Chromosome"/>
</dbReference>
<feature type="signal peptide" evidence="1">
    <location>
        <begin position="1"/>
        <end position="26"/>
    </location>
</feature>
<protein>
    <recommendedName>
        <fullName evidence="2">Ice-binding protein C-terminal domain-containing protein</fullName>
    </recommendedName>
</protein>
<feature type="domain" description="Ice-binding protein C-terminal" evidence="2">
    <location>
        <begin position="181"/>
        <end position="201"/>
    </location>
</feature>
<evidence type="ECO:0000313" key="3">
    <source>
        <dbReference type="EMBL" id="QDU72643.1"/>
    </source>
</evidence>
<name>A0A518C0A1_9BACT</name>
<organism evidence="3 4">
    <name type="scientific">Mucisphaera calidilacus</name>
    <dbReference type="NCBI Taxonomy" id="2527982"/>
    <lineage>
        <taxon>Bacteria</taxon>
        <taxon>Pseudomonadati</taxon>
        <taxon>Planctomycetota</taxon>
        <taxon>Phycisphaerae</taxon>
        <taxon>Phycisphaerales</taxon>
        <taxon>Phycisphaeraceae</taxon>
        <taxon>Mucisphaera</taxon>
    </lineage>
</organism>
<evidence type="ECO:0000259" key="2">
    <source>
        <dbReference type="Pfam" id="PF07589"/>
    </source>
</evidence>